<evidence type="ECO:0000256" key="1">
    <source>
        <dbReference type="SAM" id="Phobius"/>
    </source>
</evidence>
<dbReference type="RefSeq" id="XP_033379663.1">
    <property type="nucleotide sequence ID" value="XM_033522679.1"/>
</dbReference>
<reference evidence="2" key="1">
    <citation type="journal article" date="2020" name="Stud. Mycol.">
        <title>101 Dothideomycetes genomes: a test case for predicting lifestyles and emergence of pathogens.</title>
        <authorList>
            <person name="Haridas S."/>
            <person name="Albert R."/>
            <person name="Binder M."/>
            <person name="Bloem J."/>
            <person name="Labutti K."/>
            <person name="Salamov A."/>
            <person name="Andreopoulos B."/>
            <person name="Baker S."/>
            <person name="Barry K."/>
            <person name="Bills G."/>
            <person name="Bluhm B."/>
            <person name="Cannon C."/>
            <person name="Castanera R."/>
            <person name="Culley D."/>
            <person name="Daum C."/>
            <person name="Ezra D."/>
            <person name="Gonzalez J."/>
            <person name="Henrissat B."/>
            <person name="Kuo A."/>
            <person name="Liang C."/>
            <person name="Lipzen A."/>
            <person name="Lutzoni F."/>
            <person name="Magnuson J."/>
            <person name="Mondo S."/>
            <person name="Nolan M."/>
            <person name="Ohm R."/>
            <person name="Pangilinan J."/>
            <person name="Park H.-J."/>
            <person name="Ramirez L."/>
            <person name="Alfaro M."/>
            <person name="Sun H."/>
            <person name="Tritt A."/>
            <person name="Yoshinaga Y."/>
            <person name="Zwiers L.-H."/>
            <person name="Turgeon B."/>
            <person name="Goodwin S."/>
            <person name="Spatafora J."/>
            <person name="Crous P."/>
            <person name="Grigoriev I."/>
        </authorList>
    </citation>
    <scope>NUCLEOTIDE SEQUENCE</scope>
    <source>
        <strain evidence="2">CBS 175.79</strain>
    </source>
</reference>
<feature type="transmembrane region" description="Helical" evidence="1">
    <location>
        <begin position="12"/>
        <end position="34"/>
    </location>
</feature>
<dbReference type="EMBL" id="ML978074">
    <property type="protein sequence ID" value="KAF2011324.1"/>
    <property type="molecule type" value="Genomic_DNA"/>
</dbReference>
<sequence length="170" mass="19309">MSESFTFWFPSSWTMIGAVFTIFSFCLAFFSAFVKRDSLHPLLQSIRAVLAAGLRGVRRDVAALMTDSTARGQTLHEMLRTLRGLRTDFQALAVIARETREAVDRSTTHSQEPATPVLVEILAELRKMQGDPKIQRRLRPFSLQVYLEAQAEVLARERMQATPNPFHELD</sequence>
<accession>A0A6A5XG28</accession>
<gene>
    <name evidence="2" type="ORF">BU24DRAFT_278662</name>
</gene>
<keyword evidence="1" id="KW-0812">Transmembrane</keyword>
<dbReference type="OrthoDB" id="3785354at2759"/>
<keyword evidence="3" id="KW-1185">Reference proteome</keyword>
<dbReference type="GeneID" id="54280076"/>
<organism evidence="2 3">
    <name type="scientific">Aaosphaeria arxii CBS 175.79</name>
    <dbReference type="NCBI Taxonomy" id="1450172"/>
    <lineage>
        <taxon>Eukaryota</taxon>
        <taxon>Fungi</taxon>
        <taxon>Dikarya</taxon>
        <taxon>Ascomycota</taxon>
        <taxon>Pezizomycotina</taxon>
        <taxon>Dothideomycetes</taxon>
        <taxon>Pleosporomycetidae</taxon>
        <taxon>Pleosporales</taxon>
        <taxon>Pleosporales incertae sedis</taxon>
        <taxon>Aaosphaeria</taxon>
    </lineage>
</organism>
<proteinExistence type="predicted"/>
<keyword evidence="1" id="KW-0472">Membrane</keyword>
<dbReference type="Proteomes" id="UP000799778">
    <property type="component" value="Unassembled WGS sequence"/>
</dbReference>
<keyword evidence="1" id="KW-1133">Transmembrane helix</keyword>
<dbReference type="AlphaFoldDB" id="A0A6A5XG28"/>
<evidence type="ECO:0000313" key="3">
    <source>
        <dbReference type="Proteomes" id="UP000799778"/>
    </source>
</evidence>
<name>A0A6A5XG28_9PLEO</name>
<protein>
    <submittedName>
        <fullName evidence="2">Uncharacterized protein</fullName>
    </submittedName>
</protein>
<evidence type="ECO:0000313" key="2">
    <source>
        <dbReference type="EMBL" id="KAF2011324.1"/>
    </source>
</evidence>